<organism evidence="1 2">
    <name type="scientific">Strigamia maritima</name>
    <name type="common">European centipede</name>
    <name type="synonym">Geophilus maritimus</name>
    <dbReference type="NCBI Taxonomy" id="126957"/>
    <lineage>
        <taxon>Eukaryota</taxon>
        <taxon>Metazoa</taxon>
        <taxon>Ecdysozoa</taxon>
        <taxon>Arthropoda</taxon>
        <taxon>Myriapoda</taxon>
        <taxon>Chilopoda</taxon>
        <taxon>Pleurostigmophora</taxon>
        <taxon>Geophilomorpha</taxon>
        <taxon>Linotaeniidae</taxon>
        <taxon>Strigamia</taxon>
    </lineage>
</organism>
<protein>
    <submittedName>
        <fullName evidence="1">Uncharacterized protein</fullName>
    </submittedName>
</protein>
<reference evidence="2" key="1">
    <citation type="submission" date="2011-05" db="EMBL/GenBank/DDBJ databases">
        <authorList>
            <person name="Richards S.R."/>
            <person name="Qu J."/>
            <person name="Jiang H."/>
            <person name="Jhangiani S.N."/>
            <person name="Agravi P."/>
            <person name="Goodspeed R."/>
            <person name="Gross S."/>
            <person name="Mandapat C."/>
            <person name="Jackson L."/>
            <person name="Mathew T."/>
            <person name="Pu L."/>
            <person name="Thornton R."/>
            <person name="Saada N."/>
            <person name="Wilczek-Boney K.B."/>
            <person name="Lee S."/>
            <person name="Kovar C."/>
            <person name="Wu Y."/>
            <person name="Scherer S.E."/>
            <person name="Worley K.C."/>
            <person name="Muzny D.M."/>
            <person name="Gibbs R."/>
        </authorList>
    </citation>
    <scope>NUCLEOTIDE SEQUENCE</scope>
    <source>
        <strain evidence="2">Brora</strain>
    </source>
</reference>
<evidence type="ECO:0000313" key="2">
    <source>
        <dbReference type="Proteomes" id="UP000014500"/>
    </source>
</evidence>
<dbReference type="HOGENOM" id="CLU_2378825_0_0_1"/>
<dbReference type="AlphaFoldDB" id="T1JP25"/>
<reference evidence="1" key="2">
    <citation type="submission" date="2015-02" db="UniProtKB">
        <authorList>
            <consortium name="EnsemblMetazoa"/>
        </authorList>
    </citation>
    <scope>IDENTIFICATION</scope>
</reference>
<dbReference type="EnsemblMetazoa" id="SMAR015604-RA">
    <property type="protein sequence ID" value="SMAR015604-PA"/>
    <property type="gene ID" value="SMAR015604"/>
</dbReference>
<dbReference type="EMBL" id="JH431047">
    <property type="status" value="NOT_ANNOTATED_CDS"/>
    <property type="molecule type" value="Genomic_DNA"/>
</dbReference>
<dbReference type="Proteomes" id="UP000014500">
    <property type="component" value="Unassembled WGS sequence"/>
</dbReference>
<accession>T1JP25</accession>
<evidence type="ECO:0000313" key="1">
    <source>
        <dbReference type="EnsemblMetazoa" id="SMAR015604-PA"/>
    </source>
</evidence>
<keyword evidence="2" id="KW-1185">Reference proteome</keyword>
<sequence length="95" mass="10702">MLLPEKALREMKNILERKSKNNNPRKITDIPGIPILPAVMNLRVILTVIFTSALICGIQGKEEKCDLVVELNKFAAKLFELIIADENGVSQKRFP</sequence>
<proteinExistence type="predicted"/>
<name>T1JP25_STRMM</name>